<feature type="signal peptide" evidence="2">
    <location>
        <begin position="1"/>
        <end position="26"/>
    </location>
</feature>
<dbReference type="Gene3D" id="2.160.20.10">
    <property type="entry name" value="Single-stranded right-handed beta-helix, Pectin lyase-like"/>
    <property type="match status" value="1"/>
</dbReference>
<keyword evidence="2" id="KW-0732">Signal</keyword>
<evidence type="ECO:0000256" key="1">
    <source>
        <dbReference type="SAM" id="MobiDB-lite"/>
    </source>
</evidence>
<dbReference type="KEGG" id="upl:DSM104440_01637"/>
<dbReference type="InParanoid" id="A0A6M4H8W6"/>
<feature type="region of interest" description="Disordered" evidence="1">
    <location>
        <begin position="297"/>
        <end position="317"/>
    </location>
</feature>
<name>A0A6M4H8W6_9PROT</name>
<dbReference type="InterPro" id="IPR012334">
    <property type="entry name" value="Pectin_lyas_fold"/>
</dbReference>
<dbReference type="EMBL" id="CP053073">
    <property type="protein sequence ID" value="QJR14824.1"/>
    <property type="molecule type" value="Genomic_DNA"/>
</dbReference>
<gene>
    <name evidence="3" type="ORF">DSM104440_01637</name>
</gene>
<dbReference type="SMART" id="SM00710">
    <property type="entry name" value="PbH1"/>
    <property type="match status" value="4"/>
</dbReference>
<sequence length="317" mass="31855">MKRKFAAWLASASAALLMLVAGPAFAQATRTWVSGVGDDVNPCSRTAPCKTFAGAISKTAAQGVINCLDPGGFGAVTITKSITIDCRGIGGGILASLTNGVVVNAATTDNVTLRGLSIEGVGTGINGVSFVGGGTLHIEDCRIFGFRGGTGYGVRFAPPATGSQLLITDTALNDNTVGVHVRPTGIGMTRATLRRVGLSNNGDGLVSEAAVNGTFVRVQLSEVSASSNDGSGVISRASGGGYSNVFVFRSQAVHNGTFGLLADGAAASLAIGSSLISDNTTGLGTLNGGGRYSYGDNGNFANHGSDGQPPEVILPKQ</sequence>
<dbReference type="AlphaFoldDB" id="A0A6M4H8W6"/>
<accession>A0A6M4H8W6</accession>
<dbReference type="InterPro" id="IPR011050">
    <property type="entry name" value="Pectin_lyase_fold/virulence"/>
</dbReference>
<evidence type="ECO:0000313" key="3">
    <source>
        <dbReference type="EMBL" id="QJR14824.1"/>
    </source>
</evidence>
<dbReference type="SUPFAM" id="SSF51126">
    <property type="entry name" value="Pectin lyase-like"/>
    <property type="match status" value="1"/>
</dbReference>
<evidence type="ECO:0000313" key="4">
    <source>
        <dbReference type="Proteomes" id="UP000503096"/>
    </source>
</evidence>
<dbReference type="RefSeq" id="WP_171161545.1">
    <property type="nucleotide sequence ID" value="NZ_CP053073.1"/>
</dbReference>
<evidence type="ECO:0000256" key="2">
    <source>
        <dbReference type="SAM" id="SignalP"/>
    </source>
</evidence>
<reference evidence="3 4" key="1">
    <citation type="submission" date="2020-04" db="EMBL/GenBank/DDBJ databases">
        <title>Usitatibacter rugosus gen. nov., sp. nov. and Usitatibacter palustris sp. nov., novel members of Usitatibacteraceae fam. nov. within the order Nitrosomonadales isolated from soil.</title>
        <authorList>
            <person name="Huber K.J."/>
            <person name="Neumann-Schaal M."/>
            <person name="Geppert A."/>
            <person name="Luckner M."/>
            <person name="Wanner G."/>
            <person name="Overmann J."/>
        </authorList>
    </citation>
    <scope>NUCLEOTIDE SEQUENCE [LARGE SCALE GENOMIC DNA]</scope>
    <source>
        <strain evidence="3 4">Swamp67</strain>
    </source>
</reference>
<organism evidence="3 4">
    <name type="scientific">Usitatibacter palustris</name>
    <dbReference type="NCBI Taxonomy" id="2732487"/>
    <lineage>
        <taxon>Bacteria</taxon>
        <taxon>Pseudomonadati</taxon>
        <taxon>Pseudomonadota</taxon>
        <taxon>Betaproteobacteria</taxon>
        <taxon>Nitrosomonadales</taxon>
        <taxon>Usitatibacteraceae</taxon>
        <taxon>Usitatibacter</taxon>
    </lineage>
</organism>
<keyword evidence="4" id="KW-1185">Reference proteome</keyword>
<protein>
    <recommendedName>
        <fullName evidence="5">Right handed beta helix region</fullName>
    </recommendedName>
</protein>
<dbReference type="Proteomes" id="UP000503096">
    <property type="component" value="Chromosome"/>
</dbReference>
<proteinExistence type="predicted"/>
<feature type="chain" id="PRO_5027095507" description="Right handed beta helix region" evidence="2">
    <location>
        <begin position="27"/>
        <end position="317"/>
    </location>
</feature>
<evidence type="ECO:0008006" key="5">
    <source>
        <dbReference type="Google" id="ProtNLM"/>
    </source>
</evidence>
<dbReference type="InterPro" id="IPR006626">
    <property type="entry name" value="PbH1"/>
</dbReference>